<evidence type="ECO:0000256" key="6">
    <source>
        <dbReference type="ARBA" id="ARBA00023152"/>
    </source>
</evidence>
<dbReference type="SUPFAM" id="SSF51604">
    <property type="entry name" value="Enolase C-terminal domain-like"/>
    <property type="match status" value="1"/>
</dbReference>
<comment type="cofactor">
    <cofactor evidence="10">
        <name>Mg(2+)</name>
        <dbReference type="ChEBI" id="CHEBI:18420"/>
    </cofactor>
    <text evidence="10">Mg(2+) is required for catalysis and for stabilizing the dimer.</text>
</comment>
<dbReference type="PRINTS" id="PR00148">
    <property type="entry name" value="ENOLASE"/>
</dbReference>
<dbReference type="SFLD" id="SFLDG00178">
    <property type="entry name" value="enolase"/>
    <property type="match status" value="1"/>
</dbReference>
<feature type="binding site" evidence="10">
    <location>
        <position position="344"/>
    </location>
    <ligand>
        <name>Mg(2+)</name>
        <dbReference type="ChEBI" id="CHEBI:18420"/>
    </ligand>
</feature>
<reference evidence="13" key="1">
    <citation type="submission" date="2021-12" db="EMBL/GenBank/DDBJ databases">
        <title>Prjna785345.</title>
        <authorList>
            <person name="Rujirawat T."/>
            <person name="Krajaejun T."/>
        </authorList>
    </citation>
    <scope>NUCLEOTIDE SEQUENCE</scope>
    <source>
        <strain evidence="13">Pi057C3</strain>
    </source>
</reference>
<comment type="pathway">
    <text evidence="2">Carbohydrate degradation; glycolysis; pyruvate from D-glyceraldehyde 3-phosphate: step 4/5.</text>
</comment>
<feature type="active site" description="Proton acceptor" evidence="8">
    <location>
        <position position="369"/>
    </location>
</feature>
<feature type="domain" description="Enolase C-terminal TIM barrel" evidence="11">
    <location>
        <begin position="164"/>
        <end position="457"/>
    </location>
</feature>
<evidence type="ECO:0000256" key="8">
    <source>
        <dbReference type="PIRSR" id="PIRSR001400-1"/>
    </source>
</evidence>
<feature type="binding site" evidence="9">
    <location>
        <begin position="396"/>
        <end position="399"/>
    </location>
    <ligand>
        <name>substrate</name>
    </ligand>
</feature>
<dbReference type="CDD" id="cd03313">
    <property type="entry name" value="enolase"/>
    <property type="match status" value="1"/>
</dbReference>
<keyword evidence="7" id="KW-0456">Lyase</keyword>
<dbReference type="PROSITE" id="PS00164">
    <property type="entry name" value="ENOLASE"/>
    <property type="match status" value="1"/>
</dbReference>
<dbReference type="GO" id="GO:0000015">
    <property type="term" value="C:phosphopyruvate hydratase complex"/>
    <property type="evidence" value="ECO:0007669"/>
    <property type="project" value="InterPro"/>
</dbReference>
<dbReference type="InterPro" id="IPR036849">
    <property type="entry name" value="Enolase-like_C_sf"/>
</dbReference>
<feature type="binding site" evidence="9">
    <location>
        <position position="344"/>
    </location>
    <ligand>
        <name>substrate</name>
    </ligand>
</feature>
<dbReference type="AlphaFoldDB" id="A0AAD5LX11"/>
<dbReference type="Gene3D" id="3.30.390.10">
    <property type="entry name" value="Enolase-like, N-terminal domain"/>
    <property type="match status" value="1"/>
</dbReference>
<dbReference type="GO" id="GO:0006096">
    <property type="term" value="P:glycolytic process"/>
    <property type="evidence" value="ECO:0007669"/>
    <property type="project" value="UniProtKB-KW"/>
</dbReference>
<dbReference type="InterPro" id="IPR029017">
    <property type="entry name" value="Enolase-like_N"/>
</dbReference>
<dbReference type="HAMAP" id="MF_00318">
    <property type="entry name" value="Enolase"/>
    <property type="match status" value="1"/>
</dbReference>
<dbReference type="InterPro" id="IPR020809">
    <property type="entry name" value="Enolase_CS"/>
</dbReference>
<evidence type="ECO:0000256" key="2">
    <source>
        <dbReference type="ARBA" id="ARBA00005031"/>
    </source>
</evidence>
<dbReference type="GO" id="GO:0000287">
    <property type="term" value="F:magnesium ion binding"/>
    <property type="evidence" value="ECO:0007669"/>
    <property type="project" value="InterPro"/>
</dbReference>
<comment type="similarity">
    <text evidence="3">Belongs to the enolase family.</text>
</comment>
<evidence type="ECO:0000313" key="14">
    <source>
        <dbReference type="Proteomes" id="UP001209570"/>
    </source>
</evidence>
<feature type="binding site" evidence="9">
    <location>
        <position position="420"/>
    </location>
    <ligand>
        <name>substrate</name>
    </ligand>
</feature>
<dbReference type="InterPro" id="IPR020810">
    <property type="entry name" value="Enolase_C"/>
</dbReference>
<gene>
    <name evidence="13" type="ORF">P43SY_008650</name>
</gene>
<evidence type="ECO:0000256" key="10">
    <source>
        <dbReference type="PIRSR" id="PIRSR001400-3"/>
    </source>
</evidence>
<evidence type="ECO:0000256" key="3">
    <source>
        <dbReference type="ARBA" id="ARBA00009604"/>
    </source>
</evidence>
<comment type="caution">
    <text evidence="13">The sequence shown here is derived from an EMBL/GenBank/DDBJ whole genome shotgun (WGS) entry which is preliminary data.</text>
</comment>
<evidence type="ECO:0000313" key="13">
    <source>
        <dbReference type="EMBL" id="KAJ0396349.1"/>
    </source>
</evidence>
<keyword evidence="14" id="KW-1185">Reference proteome</keyword>
<evidence type="ECO:0000256" key="9">
    <source>
        <dbReference type="PIRSR" id="PIRSR001400-2"/>
    </source>
</evidence>
<evidence type="ECO:0000256" key="5">
    <source>
        <dbReference type="ARBA" id="ARBA00022842"/>
    </source>
</evidence>
<dbReference type="Proteomes" id="UP001209570">
    <property type="component" value="Unassembled WGS sequence"/>
</dbReference>
<dbReference type="PANTHER" id="PTHR11902:SF1">
    <property type="entry name" value="ENOLASE"/>
    <property type="match status" value="1"/>
</dbReference>
<dbReference type="FunFam" id="3.30.390.10:FF:000001">
    <property type="entry name" value="Enolase"/>
    <property type="match status" value="1"/>
</dbReference>
<keyword evidence="6" id="KW-0324">Glycolysis</keyword>
<dbReference type="SMART" id="SM01192">
    <property type="entry name" value="Enolase_C"/>
    <property type="match status" value="1"/>
</dbReference>
<name>A0AAD5LX11_PYTIN</name>
<proteinExistence type="inferred from homology"/>
<keyword evidence="10" id="KW-0479">Metal-binding</keyword>
<dbReference type="InterPro" id="IPR020811">
    <property type="entry name" value="Enolase_N"/>
</dbReference>
<dbReference type="SFLD" id="SFLDS00001">
    <property type="entry name" value="Enolase"/>
    <property type="match status" value="1"/>
</dbReference>
<accession>A0AAD5LX11</accession>
<feature type="domain" description="Enolase N-terminal" evidence="12">
    <location>
        <begin position="26"/>
        <end position="156"/>
    </location>
</feature>
<dbReference type="SMART" id="SM01193">
    <property type="entry name" value="Enolase_N"/>
    <property type="match status" value="1"/>
</dbReference>
<dbReference type="SFLD" id="SFLDF00002">
    <property type="entry name" value="enolase"/>
    <property type="match status" value="1"/>
</dbReference>
<feature type="binding site" evidence="9">
    <location>
        <position position="189"/>
    </location>
    <ligand>
        <name>substrate</name>
    </ligand>
</feature>
<feature type="binding site" evidence="9">
    <location>
        <position position="180"/>
    </location>
    <ligand>
        <name>substrate</name>
    </ligand>
</feature>
<feature type="binding site" evidence="9">
    <location>
        <position position="317"/>
    </location>
    <ligand>
        <name>substrate</name>
    </ligand>
</feature>
<dbReference type="NCBIfam" id="TIGR01060">
    <property type="entry name" value="eno"/>
    <property type="match status" value="1"/>
</dbReference>
<dbReference type="SUPFAM" id="SSF54826">
    <property type="entry name" value="Enolase N-terminal domain-like"/>
    <property type="match status" value="1"/>
</dbReference>
<evidence type="ECO:0000259" key="11">
    <source>
        <dbReference type="SMART" id="SM01192"/>
    </source>
</evidence>
<evidence type="ECO:0000259" key="12">
    <source>
        <dbReference type="SMART" id="SM01193"/>
    </source>
</evidence>
<dbReference type="GO" id="GO:0004634">
    <property type="term" value="F:phosphopyruvate hydratase activity"/>
    <property type="evidence" value="ECO:0007669"/>
    <property type="project" value="UniProtKB-EC"/>
</dbReference>
<dbReference type="Pfam" id="PF00113">
    <property type="entry name" value="Enolase_C"/>
    <property type="match status" value="1"/>
</dbReference>
<dbReference type="EMBL" id="JAKCXM010000299">
    <property type="protein sequence ID" value="KAJ0396349.1"/>
    <property type="molecule type" value="Genomic_DNA"/>
</dbReference>
<feature type="binding site" evidence="10">
    <location>
        <position position="267"/>
    </location>
    <ligand>
        <name>Mg(2+)</name>
        <dbReference type="ChEBI" id="CHEBI:18420"/>
    </ligand>
</feature>
<dbReference type="Pfam" id="PF03952">
    <property type="entry name" value="Enolase_N"/>
    <property type="match status" value="1"/>
</dbReference>
<evidence type="ECO:0000256" key="7">
    <source>
        <dbReference type="ARBA" id="ARBA00023239"/>
    </source>
</evidence>
<keyword evidence="5 10" id="KW-0460">Magnesium</keyword>
<feature type="active site" description="Proton donor" evidence="8">
    <location>
        <position position="232"/>
    </location>
</feature>
<comment type="subcellular location">
    <subcellularLocation>
        <location evidence="1">Cytoplasm</location>
    </subcellularLocation>
</comment>
<evidence type="ECO:0000256" key="1">
    <source>
        <dbReference type="ARBA" id="ARBA00004496"/>
    </source>
</evidence>
<dbReference type="EC" id="4.2.1.11" evidence="4"/>
<dbReference type="PIRSF" id="PIRSF001400">
    <property type="entry name" value="Enolase"/>
    <property type="match status" value="1"/>
</dbReference>
<organism evidence="13 14">
    <name type="scientific">Pythium insidiosum</name>
    <name type="common">Pythiosis disease agent</name>
    <dbReference type="NCBI Taxonomy" id="114742"/>
    <lineage>
        <taxon>Eukaryota</taxon>
        <taxon>Sar</taxon>
        <taxon>Stramenopiles</taxon>
        <taxon>Oomycota</taxon>
        <taxon>Peronosporomycetes</taxon>
        <taxon>Pythiales</taxon>
        <taxon>Pythiaceae</taxon>
        <taxon>Pythium</taxon>
    </lineage>
</organism>
<dbReference type="Gene3D" id="3.20.20.120">
    <property type="entry name" value="Enolase-like C-terminal domain"/>
    <property type="match status" value="1"/>
</dbReference>
<dbReference type="FunFam" id="3.20.20.120:FF:000002">
    <property type="entry name" value="Enolase 1"/>
    <property type="match status" value="1"/>
</dbReference>
<dbReference type="InterPro" id="IPR000941">
    <property type="entry name" value="Enolase"/>
</dbReference>
<sequence length="460" mass="49474">MVLLAARSSAQRAALHSQRRHASTAIKAIHAREIIDSRGNPTVEVDLQLSNSDAIYRASVPSGASTGIHEAVELRDGGKRYLGKGVLKAVDNVKNVLAPKLIGLDPTKQREIDELMKSLDGTDNKGKLGANAILGVSLAVAKAGAAAKGVPLFQHFADLINNKNLVLPVPAFNVINGGSHAGNKLAFQEFMILPTGAESFSEAMVMGCEVYHHLKGVIKKKYGQDATNVGDEGGFAPNIQSNREGVELLMTAIEKAGYNGKVTIGMDVASSEFYTEDGHYDLDFKSSDAGKKEILTGEQLAQLYIDLANEFPIVSIEDPFDQDDWTHYSAFTKQIGDKVQVVGDDLLCTNPKRIGTALEKKACNALLLKVNQIGSVSESVDAVALSKQNGWGVMTSHRSGETEDSYIADLAVGLSTGQIKTGAPCRSERLAKYNQLLRIEELLGRDAKYAGKHFRNPSIV</sequence>
<evidence type="ECO:0000256" key="4">
    <source>
        <dbReference type="ARBA" id="ARBA00012058"/>
    </source>
</evidence>
<feature type="binding site" evidence="10">
    <location>
        <position position="317"/>
    </location>
    <ligand>
        <name>Mg(2+)</name>
        <dbReference type="ChEBI" id="CHEBI:18420"/>
    </ligand>
</feature>
<protein>
    <recommendedName>
        <fullName evidence="4">phosphopyruvate hydratase</fullName>
        <ecNumber evidence="4">4.2.1.11</ecNumber>
    </recommendedName>
</protein>
<dbReference type="PANTHER" id="PTHR11902">
    <property type="entry name" value="ENOLASE"/>
    <property type="match status" value="1"/>
</dbReference>